<evidence type="ECO:0000313" key="2">
    <source>
        <dbReference type="Proteomes" id="UP000002009"/>
    </source>
</evidence>
<organism evidence="1 2">
    <name type="scientific">Micromonas commoda (strain RCC299 / NOUM17 / CCMP2709)</name>
    <name type="common">Picoplanktonic green alga</name>
    <dbReference type="NCBI Taxonomy" id="296587"/>
    <lineage>
        <taxon>Eukaryota</taxon>
        <taxon>Viridiplantae</taxon>
        <taxon>Chlorophyta</taxon>
        <taxon>Mamiellophyceae</taxon>
        <taxon>Mamiellales</taxon>
        <taxon>Mamiellaceae</taxon>
        <taxon>Micromonas</taxon>
    </lineage>
</organism>
<reference evidence="1 2" key="1">
    <citation type="journal article" date="2009" name="Science">
        <title>Green evolution and dynamic adaptations revealed by genomes of the marine picoeukaryotes Micromonas.</title>
        <authorList>
            <person name="Worden A.Z."/>
            <person name="Lee J.H."/>
            <person name="Mock T."/>
            <person name="Rouze P."/>
            <person name="Simmons M.P."/>
            <person name="Aerts A.L."/>
            <person name="Allen A.E."/>
            <person name="Cuvelier M.L."/>
            <person name="Derelle E."/>
            <person name="Everett M.V."/>
            <person name="Foulon E."/>
            <person name="Grimwood J."/>
            <person name="Gundlach H."/>
            <person name="Henrissat B."/>
            <person name="Napoli C."/>
            <person name="McDonald S.M."/>
            <person name="Parker M.S."/>
            <person name="Rombauts S."/>
            <person name="Salamov A."/>
            <person name="Von Dassow P."/>
            <person name="Badger J.H."/>
            <person name="Coutinho P.M."/>
            <person name="Demir E."/>
            <person name="Dubchak I."/>
            <person name="Gentemann C."/>
            <person name="Eikrem W."/>
            <person name="Gready J.E."/>
            <person name="John U."/>
            <person name="Lanier W."/>
            <person name="Lindquist E.A."/>
            <person name="Lucas S."/>
            <person name="Mayer K.F."/>
            <person name="Moreau H."/>
            <person name="Not F."/>
            <person name="Otillar R."/>
            <person name="Panaud O."/>
            <person name="Pangilinan J."/>
            <person name="Paulsen I."/>
            <person name="Piegu B."/>
            <person name="Poliakov A."/>
            <person name="Robbens S."/>
            <person name="Schmutz J."/>
            <person name="Toulza E."/>
            <person name="Wyss T."/>
            <person name="Zelensky A."/>
            <person name="Zhou K."/>
            <person name="Armbrust E.V."/>
            <person name="Bhattacharya D."/>
            <person name="Goodenough U.W."/>
            <person name="Van de Peer Y."/>
            <person name="Grigoriev I.V."/>
        </authorList>
    </citation>
    <scope>NUCLEOTIDE SEQUENCE [LARGE SCALE GENOMIC DNA]</scope>
    <source>
        <strain evidence="2">RCC299 / NOUM17</strain>
    </source>
</reference>
<proteinExistence type="predicted"/>
<dbReference type="GeneID" id="8244808"/>
<dbReference type="RefSeq" id="XP_002503869.1">
    <property type="nucleotide sequence ID" value="XM_002503823.1"/>
</dbReference>
<protein>
    <submittedName>
        <fullName evidence="1">Uncharacterized protein</fullName>
    </submittedName>
</protein>
<dbReference type="OrthoDB" id="525068at2759"/>
<dbReference type="eggNOG" id="ENOG502S93T">
    <property type="taxonomic scope" value="Eukaryota"/>
</dbReference>
<sequence>MSSPNAVASAAARHRGAVLKAYRDLVDVVRRSSPVAARDAMLEEARTEIRAHAAETDESKRLDLLRKLVARVGYLRIVTPKGGRHKREGGTFVVREGELVEDGGESKGKRVADGKISMQEAHEYHNRLMKRQYFGRKPPPQPPML</sequence>
<dbReference type="InParanoid" id="C1EA11"/>
<dbReference type="EMBL" id="CP001328">
    <property type="protein sequence ID" value="ACO65127.1"/>
    <property type="molecule type" value="Genomic_DNA"/>
</dbReference>
<dbReference type="KEGG" id="mis:MICPUN_59909"/>
<name>C1EA11_MICCC</name>
<gene>
    <name evidence="1" type="ORF">MICPUN_59909</name>
</gene>
<accession>C1EA11</accession>
<keyword evidence="2" id="KW-1185">Reference proteome</keyword>
<dbReference type="Proteomes" id="UP000002009">
    <property type="component" value="Chromosome 7"/>
</dbReference>
<dbReference type="AlphaFoldDB" id="C1EA11"/>
<dbReference type="OMA" id="QHFMDRK"/>
<evidence type="ECO:0000313" key="1">
    <source>
        <dbReference type="EMBL" id="ACO65127.1"/>
    </source>
</evidence>